<dbReference type="Pfam" id="PF03065">
    <property type="entry name" value="Glyco_hydro_57"/>
    <property type="match status" value="1"/>
</dbReference>
<dbReference type="KEGG" id="tpol:Mal48_33830"/>
<keyword evidence="7" id="KW-1185">Reference proteome</keyword>
<dbReference type="Proteomes" id="UP000315724">
    <property type="component" value="Chromosome"/>
</dbReference>
<organism evidence="6 7">
    <name type="scientific">Thalassoglobus polymorphus</name>
    <dbReference type="NCBI Taxonomy" id="2527994"/>
    <lineage>
        <taxon>Bacteria</taxon>
        <taxon>Pseudomonadati</taxon>
        <taxon>Planctomycetota</taxon>
        <taxon>Planctomycetia</taxon>
        <taxon>Planctomycetales</taxon>
        <taxon>Planctomycetaceae</taxon>
        <taxon>Thalassoglobus</taxon>
    </lineage>
</organism>
<dbReference type="GO" id="GO:0003844">
    <property type="term" value="F:1,4-alpha-glucan branching enzyme activity"/>
    <property type="evidence" value="ECO:0007669"/>
    <property type="project" value="InterPro"/>
</dbReference>
<comment type="similarity">
    <text evidence="1">Belongs to the glycosyl hydrolase 57 family.</text>
</comment>
<dbReference type="InterPro" id="IPR014718">
    <property type="entry name" value="GH-type_carb-bd"/>
</dbReference>
<dbReference type="InterPro" id="IPR011330">
    <property type="entry name" value="Glyco_hydro/deAcase_b/a-brl"/>
</dbReference>
<dbReference type="InterPro" id="IPR028995">
    <property type="entry name" value="Glyco_hydro_57/38_cen_sf"/>
</dbReference>
<evidence type="ECO:0000256" key="1">
    <source>
        <dbReference type="ARBA" id="ARBA00006821"/>
    </source>
</evidence>
<dbReference type="AlphaFoldDB" id="A0A517QR79"/>
<proteinExistence type="inferred from homology"/>
<dbReference type="EMBL" id="CP036267">
    <property type="protein sequence ID" value="QDT34123.1"/>
    <property type="molecule type" value="Genomic_DNA"/>
</dbReference>
<evidence type="ECO:0000259" key="5">
    <source>
        <dbReference type="Pfam" id="PF09095"/>
    </source>
</evidence>
<dbReference type="GO" id="GO:0005576">
    <property type="term" value="C:extracellular region"/>
    <property type="evidence" value="ECO:0007669"/>
    <property type="project" value="TreeGrafter"/>
</dbReference>
<dbReference type="RefSeq" id="WP_145201564.1">
    <property type="nucleotide sequence ID" value="NZ_CP036267.1"/>
</dbReference>
<dbReference type="PANTHER" id="PTHR41695:SF1">
    <property type="entry name" value="1,4-ALPHA-GLUCAN BRANCHING ENZYME TK1436"/>
    <property type="match status" value="1"/>
</dbReference>
<evidence type="ECO:0000313" key="6">
    <source>
        <dbReference type="EMBL" id="QDT34123.1"/>
    </source>
</evidence>
<dbReference type="Gene3D" id="2.70.98.10">
    <property type="match status" value="1"/>
</dbReference>
<evidence type="ECO:0000313" key="7">
    <source>
        <dbReference type="Proteomes" id="UP000315724"/>
    </source>
</evidence>
<dbReference type="SUPFAM" id="SSF88688">
    <property type="entry name" value="Families 57/38 glycoside transferase middle domain"/>
    <property type="match status" value="1"/>
</dbReference>
<feature type="domain" description="Alpha-amylase/4-alpha-glucanotransferase central" evidence="4">
    <location>
        <begin position="315"/>
        <end position="401"/>
    </location>
</feature>
<dbReference type="Pfam" id="PF09094">
    <property type="entry name" value="AmyA-A_glucT_m"/>
    <property type="match status" value="1"/>
</dbReference>
<dbReference type="CDD" id="cd10793">
    <property type="entry name" value="GH57N_TLGT_like"/>
    <property type="match status" value="1"/>
</dbReference>
<gene>
    <name evidence="6" type="primary">amyA</name>
    <name evidence="6" type="ORF">Mal48_33830</name>
</gene>
<dbReference type="GO" id="GO:0030246">
    <property type="term" value="F:carbohydrate binding"/>
    <property type="evidence" value="ECO:0007669"/>
    <property type="project" value="InterPro"/>
</dbReference>
<dbReference type="Gene3D" id="3.20.110.20">
    <property type="match status" value="1"/>
</dbReference>
<evidence type="ECO:0000259" key="3">
    <source>
        <dbReference type="Pfam" id="PF03065"/>
    </source>
</evidence>
<dbReference type="Pfam" id="PF09095">
    <property type="entry name" value="AmyA-gluTrfs_C"/>
    <property type="match status" value="1"/>
</dbReference>
<dbReference type="InterPro" id="IPR040042">
    <property type="entry name" value="Branching_enz_MT3115-like"/>
</dbReference>
<name>A0A517QR79_9PLAN</name>
<evidence type="ECO:0000256" key="2">
    <source>
        <dbReference type="ARBA" id="ARBA00023277"/>
    </source>
</evidence>
<feature type="domain" description="Glycoside hydrolase family 57 N-terminal" evidence="3">
    <location>
        <begin position="8"/>
        <end position="271"/>
    </location>
</feature>
<dbReference type="GO" id="GO:0030979">
    <property type="term" value="P:alpha-glucan biosynthetic process"/>
    <property type="evidence" value="ECO:0007669"/>
    <property type="project" value="InterPro"/>
</dbReference>
<dbReference type="EC" id="3.2.1.1" evidence="6"/>
<protein>
    <submittedName>
        <fullName evidence="6">Alpha-amylase 1</fullName>
        <ecNumber evidence="6">3.2.1.1</ecNumber>
    </submittedName>
</protein>
<dbReference type="GO" id="GO:0004556">
    <property type="term" value="F:alpha-amylase activity"/>
    <property type="evidence" value="ECO:0007669"/>
    <property type="project" value="UniProtKB-EC"/>
</dbReference>
<dbReference type="OrthoDB" id="8476at2"/>
<dbReference type="InterPro" id="IPR015179">
    <property type="entry name" value="A-amylase/a-glucTrfase_C"/>
</dbReference>
<keyword evidence="6" id="KW-0326">Glycosidase</keyword>
<keyword evidence="6" id="KW-0378">Hydrolase</keyword>
<feature type="domain" description="Alpha-amylase/4-alpha-glucanotransferase C-terminal" evidence="5">
    <location>
        <begin position="418"/>
        <end position="707"/>
    </location>
</feature>
<dbReference type="InterPro" id="IPR011013">
    <property type="entry name" value="Gal_mutarotase_sf_dom"/>
</dbReference>
<keyword evidence="2" id="KW-0119">Carbohydrate metabolism</keyword>
<dbReference type="InterPro" id="IPR015178">
    <property type="entry name" value="A-amylase/a-glucTrfase_central"/>
</dbReference>
<accession>A0A517QR79</accession>
<dbReference type="SUPFAM" id="SSF88713">
    <property type="entry name" value="Glycoside hydrolase/deacetylase"/>
    <property type="match status" value="1"/>
</dbReference>
<dbReference type="PANTHER" id="PTHR41695">
    <property type="entry name" value="1,4-ALPHA-GLUCAN BRANCHING ENZYME RV3031-RELATED"/>
    <property type="match status" value="1"/>
</dbReference>
<dbReference type="SUPFAM" id="SSF74650">
    <property type="entry name" value="Galactose mutarotase-like"/>
    <property type="match status" value="1"/>
</dbReference>
<evidence type="ECO:0000259" key="4">
    <source>
        <dbReference type="Pfam" id="PF09094"/>
    </source>
</evidence>
<sequence>MSPSLRLIFAVHNHQPVGNFDGVFEQACREAYEPFLDVMGEFPDIPVTMHISGSLLEWLQVNRTEYLDRIKEFVRLGQLEILGGPYFEPILASIPSRDRVGQIQAYVQHLEQFFDTTVRGMWVPERVWEPSFTSDIVDAGVEYTILDDSHFRWAGFSDDKLHGHYLTENEGRLLSVFPDDETLRYTIPWSDPEDTIDYLKNLAERFPGTIASFGDDGEKFGSWPGTHSHVYGEKDWLRRFFSTLQENSEWLQVVTMGQAVDSVAPLGKVYLPNASYREMTEWALPTEQQPIYQEALKSLQEGENWEQTKPFFRAGLWRNFLVKYPESNEMYCRSLEVSDRLEKLSAELKDSDSLATLQAARMELYRGQCNCPYWHGAFGGLYLPHLRNAIYKHLIAADSLVETLQGRSGRWVDVSVQDYNLDGRKEIRLAGDRFIAYFAPARGGHLYEFDVRETKTNLLSTLNRRPEPYHQTIIDSAGIHDEVDDIDFNTHDGHRFKQADLDKQIAYDRWPRKSLVDHFLRPGTTFEEFQHGNGEIGDFLLGVYETRTRKSAKRVEVVMSRKGRIGEHVAELRKTIGLDTNNSSQIEIQYELSGLPVGEEIHFAVEFNFAGMAAGQPDRYFYDSRGQQVGPLESILELPSGDRIGLADEWLGIDVGLEFSHPAEIWTFPIQTVSQSEGGFELVHQSSTVVPFWKFIVDSSQSWSATLLLNVDTSAAYARSLSTLSIH</sequence>
<reference evidence="6 7" key="1">
    <citation type="submission" date="2019-02" db="EMBL/GenBank/DDBJ databases">
        <title>Deep-cultivation of Planctomycetes and their phenomic and genomic characterization uncovers novel biology.</title>
        <authorList>
            <person name="Wiegand S."/>
            <person name="Jogler M."/>
            <person name="Boedeker C."/>
            <person name="Pinto D."/>
            <person name="Vollmers J."/>
            <person name="Rivas-Marin E."/>
            <person name="Kohn T."/>
            <person name="Peeters S.H."/>
            <person name="Heuer A."/>
            <person name="Rast P."/>
            <person name="Oberbeckmann S."/>
            <person name="Bunk B."/>
            <person name="Jeske O."/>
            <person name="Meyerdierks A."/>
            <person name="Storesund J.E."/>
            <person name="Kallscheuer N."/>
            <person name="Luecker S."/>
            <person name="Lage O.M."/>
            <person name="Pohl T."/>
            <person name="Merkel B.J."/>
            <person name="Hornburger P."/>
            <person name="Mueller R.-W."/>
            <person name="Bruemmer F."/>
            <person name="Labrenz M."/>
            <person name="Spormann A.M."/>
            <person name="Op den Camp H."/>
            <person name="Overmann J."/>
            <person name="Amann R."/>
            <person name="Jetten M.S.M."/>
            <person name="Mascher T."/>
            <person name="Medema M.H."/>
            <person name="Devos D.P."/>
            <person name="Kaster A.-K."/>
            <person name="Ovreas L."/>
            <person name="Rohde M."/>
            <person name="Galperin M.Y."/>
            <person name="Jogler C."/>
        </authorList>
    </citation>
    <scope>NUCLEOTIDE SEQUENCE [LARGE SCALE GENOMIC DNA]</scope>
    <source>
        <strain evidence="6 7">Mal48</strain>
    </source>
</reference>
<dbReference type="InterPro" id="IPR004300">
    <property type="entry name" value="Glyco_hydro_57_N"/>
</dbReference>